<comment type="caution">
    <text evidence="2">The sequence shown here is derived from an EMBL/GenBank/DDBJ whole genome shotgun (WGS) entry which is preliminary data.</text>
</comment>
<keyword evidence="1" id="KW-0812">Transmembrane</keyword>
<evidence type="ECO:0000256" key="1">
    <source>
        <dbReference type="SAM" id="Phobius"/>
    </source>
</evidence>
<feature type="transmembrane region" description="Helical" evidence="1">
    <location>
        <begin position="58"/>
        <end position="83"/>
    </location>
</feature>
<sequence>MKKPKSLDFTKEQQNNSPWPIWFPYPTSWLKALILAIFLRVIIFIVEKAGMVSYRVTYLTGSIELFVILSILIILSPILVIAFTHHFLHLFLSHFLSQIQAPEIGKPRGVLPGLMSWWEGLYGWLVIMISGLITFIFTIFFLPIFDISYNQPIIYYTEYQRTIIGLFGFFYISIASGIYHIEYLVKLRYISVYSLNKEIIKNEKSTDSEINIEFNKLRNEMGVYATSSKINPKTEPKFNQVNKQKFWNLKQKKWLWILIPSIIAALCLIIKLLNIQNKIILSASSNNQSPTLSITSQPTPTPVDSQLPIVSPQPDNFREAVNQAISAANLTQSAKSPTEWQNIVKQWETAISLMQSVPSSSLNYALAQQKIVEYQRNLSYAQKNATSTK</sequence>
<feature type="transmembrane region" description="Helical" evidence="1">
    <location>
        <begin position="28"/>
        <end position="46"/>
    </location>
</feature>
<dbReference type="EMBL" id="JACJTB010000032">
    <property type="protein sequence ID" value="MBD2596817.1"/>
    <property type="molecule type" value="Genomic_DNA"/>
</dbReference>
<accession>A0ABR8G0X4</accession>
<dbReference type="RefSeq" id="WP_190969529.1">
    <property type="nucleotide sequence ID" value="NZ_JACJTB010000032.1"/>
</dbReference>
<feature type="transmembrane region" description="Helical" evidence="1">
    <location>
        <begin position="121"/>
        <end position="142"/>
    </location>
</feature>
<gene>
    <name evidence="2" type="ORF">H6G74_21145</name>
</gene>
<reference evidence="2 3" key="1">
    <citation type="journal article" date="2020" name="ISME J.">
        <title>Comparative genomics reveals insights into cyanobacterial evolution and habitat adaptation.</title>
        <authorList>
            <person name="Chen M.Y."/>
            <person name="Teng W.K."/>
            <person name="Zhao L."/>
            <person name="Hu C.X."/>
            <person name="Zhou Y.K."/>
            <person name="Han B.P."/>
            <person name="Song L.R."/>
            <person name="Shu W.S."/>
        </authorList>
    </citation>
    <scope>NUCLEOTIDE SEQUENCE [LARGE SCALE GENOMIC DNA]</scope>
    <source>
        <strain evidence="2 3">FACHB-130</strain>
    </source>
</reference>
<name>A0ABR8G0X4_9NOSO</name>
<organism evidence="2 3">
    <name type="scientific">Nostoc spongiaeforme FACHB-130</name>
    <dbReference type="NCBI Taxonomy" id="1357510"/>
    <lineage>
        <taxon>Bacteria</taxon>
        <taxon>Bacillati</taxon>
        <taxon>Cyanobacteriota</taxon>
        <taxon>Cyanophyceae</taxon>
        <taxon>Nostocales</taxon>
        <taxon>Nostocaceae</taxon>
        <taxon>Nostoc</taxon>
    </lineage>
</organism>
<feature type="transmembrane region" description="Helical" evidence="1">
    <location>
        <begin position="163"/>
        <end position="181"/>
    </location>
</feature>
<keyword evidence="1" id="KW-1133">Transmembrane helix</keyword>
<dbReference type="Proteomes" id="UP000603457">
    <property type="component" value="Unassembled WGS sequence"/>
</dbReference>
<evidence type="ECO:0000313" key="2">
    <source>
        <dbReference type="EMBL" id="MBD2596817.1"/>
    </source>
</evidence>
<feature type="transmembrane region" description="Helical" evidence="1">
    <location>
        <begin position="254"/>
        <end position="273"/>
    </location>
</feature>
<proteinExistence type="predicted"/>
<keyword evidence="3" id="KW-1185">Reference proteome</keyword>
<keyword evidence="1" id="KW-0472">Membrane</keyword>
<evidence type="ECO:0000313" key="3">
    <source>
        <dbReference type="Proteomes" id="UP000603457"/>
    </source>
</evidence>
<protein>
    <submittedName>
        <fullName evidence="2">Uncharacterized protein</fullName>
    </submittedName>
</protein>